<evidence type="ECO:0000313" key="3">
    <source>
        <dbReference type="EMBL" id="KAG7177380.1"/>
    </source>
</evidence>
<feature type="domain" description="Reverse transcriptase" evidence="2">
    <location>
        <begin position="1"/>
        <end position="162"/>
    </location>
</feature>
<feature type="region of interest" description="Disordered" evidence="1">
    <location>
        <begin position="306"/>
        <end position="325"/>
    </location>
</feature>
<reference evidence="3" key="1">
    <citation type="journal article" date="2021" name="Sci. Adv.">
        <title>The American lobster genome reveals insights on longevity, neural, and immune adaptations.</title>
        <authorList>
            <person name="Polinski J.M."/>
            <person name="Zimin A.V."/>
            <person name="Clark K.F."/>
            <person name="Kohn A.B."/>
            <person name="Sadowski N."/>
            <person name="Timp W."/>
            <person name="Ptitsyn A."/>
            <person name="Khanna P."/>
            <person name="Romanova D.Y."/>
            <person name="Williams P."/>
            <person name="Greenwood S.J."/>
            <person name="Moroz L.L."/>
            <person name="Walt D.R."/>
            <person name="Bodnar A.G."/>
        </authorList>
    </citation>
    <scope>NUCLEOTIDE SEQUENCE</scope>
    <source>
        <strain evidence="3">GMGI-L3</strain>
    </source>
</reference>
<dbReference type="InterPro" id="IPR043502">
    <property type="entry name" value="DNA/RNA_pol_sf"/>
</dbReference>
<keyword evidence="4" id="KW-1185">Reference proteome</keyword>
<keyword evidence="3" id="KW-0548">Nucleotidyltransferase</keyword>
<dbReference type="PANTHER" id="PTHR47027:SF20">
    <property type="entry name" value="REVERSE TRANSCRIPTASE-LIKE PROTEIN WITH RNA-DIRECTED DNA POLYMERASE DOMAIN"/>
    <property type="match status" value="1"/>
</dbReference>
<name>A0A8J5NBM9_HOMAM</name>
<keyword evidence="3" id="KW-0695">RNA-directed DNA polymerase</keyword>
<dbReference type="Pfam" id="PF00078">
    <property type="entry name" value="RVT_1"/>
    <property type="match status" value="1"/>
</dbReference>
<evidence type="ECO:0000259" key="2">
    <source>
        <dbReference type="PROSITE" id="PS50878"/>
    </source>
</evidence>
<gene>
    <name evidence="3" type="ORF">Hamer_G032029</name>
</gene>
<keyword evidence="3" id="KW-0808">Transferase</keyword>
<sequence>MHDGMQARVLVGGVQSEPFSVQMGLKQGCVLAPVLFNIFLLAVAQLSHNALGPDAGMGIRYRLDSSLFDIRRLEAYTKTLTTQVIELQYADDCAIMTHNRESMQRALDVISGIYSSLGLQISTQKTEIFVQSIVPPKEAPQFYSNGDLIKIVNQFKYLGSTLTPTCSLDMEIQTRINLASAAFGRLRTRVFLNNDLKYGTKTAVYLAVCISTLLYASETWAPYKRHIQMLENFHTRHLKRIFGISWEDRVTREELYRRSNTTSIETTLAKRHLCWLGHVIRMPDHRLPHVIRMPDHRLPRQILHGKLSNGNRSAGGQKKEIKGPL</sequence>
<proteinExistence type="predicted"/>
<evidence type="ECO:0000256" key="1">
    <source>
        <dbReference type="SAM" id="MobiDB-lite"/>
    </source>
</evidence>
<evidence type="ECO:0000313" key="4">
    <source>
        <dbReference type="Proteomes" id="UP000747542"/>
    </source>
</evidence>
<dbReference type="EMBL" id="JAHLQT010002337">
    <property type="protein sequence ID" value="KAG7177380.1"/>
    <property type="molecule type" value="Genomic_DNA"/>
</dbReference>
<accession>A0A8J5NBM9</accession>
<protein>
    <submittedName>
        <fullName evidence="3">RNA-directed DNA polymerase from mobile element jockey-like 17</fullName>
    </submittedName>
</protein>
<dbReference type="Proteomes" id="UP000747542">
    <property type="component" value="Unassembled WGS sequence"/>
</dbReference>
<dbReference type="SUPFAM" id="SSF56672">
    <property type="entry name" value="DNA/RNA polymerases"/>
    <property type="match status" value="1"/>
</dbReference>
<comment type="caution">
    <text evidence="3">The sequence shown here is derived from an EMBL/GenBank/DDBJ whole genome shotgun (WGS) entry which is preliminary data.</text>
</comment>
<dbReference type="PROSITE" id="PS50878">
    <property type="entry name" value="RT_POL"/>
    <property type="match status" value="1"/>
</dbReference>
<organism evidence="3 4">
    <name type="scientific">Homarus americanus</name>
    <name type="common">American lobster</name>
    <dbReference type="NCBI Taxonomy" id="6706"/>
    <lineage>
        <taxon>Eukaryota</taxon>
        <taxon>Metazoa</taxon>
        <taxon>Ecdysozoa</taxon>
        <taxon>Arthropoda</taxon>
        <taxon>Crustacea</taxon>
        <taxon>Multicrustacea</taxon>
        <taxon>Malacostraca</taxon>
        <taxon>Eumalacostraca</taxon>
        <taxon>Eucarida</taxon>
        <taxon>Decapoda</taxon>
        <taxon>Pleocyemata</taxon>
        <taxon>Astacidea</taxon>
        <taxon>Nephropoidea</taxon>
        <taxon>Nephropidae</taxon>
        <taxon>Homarus</taxon>
    </lineage>
</organism>
<dbReference type="PANTHER" id="PTHR47027">
    <property type="entry name" value="REVERSE TRANSCRIPTASE DOMAIN-CONTAINING PROTEIN"/>
    <property type="match status" value="1"/>
</dbReference>
<dbReference type="InterPro" id="IPR000477">
    <property type="entry name" value="RT_dom"/>
</dbReference>
<dbReference type="GO" id="GO:0003964">
    <property type="term" value="F:RNA-directed DNA polymerase activity"/>
    <property type="evidence" value="ECO:0007669"/>
    <property type="project" value="UniProtKB-KW"/>
</dbReference>
<dbReference type="AlphaFoldDB" id="A0A8J5NBM9"/>